<evidence type="ECO:0000256" key="4">
    <source>
        <dbReference type="ARBA" id="ARBA00022989"/>
    </source>
</evidence>
<dbReference type="Proteomes" id="UP000182744">
    <property type="component" value="Unassembled WGS sequence"/>
</dbReference>
<proteinExistence type="predicted"/>
<feature type="region of interest" description="Disordered" evidence="6">
    <location>
        <begin position="103"/>
        <end position="185"/>
    </location>
</feature>
<comment type="subcellular location">
    <subcellularLocation>
        <location evidence="1">Cell membrane</location>
        <topology evidence="1">Multi-pass membrane protein</topology>
    </subcellularLocation>
</comment>
<keyword evidence="4 7" id="KW-1133">Transmembrane helix</keyword>
<evidence type="ECO:0000256" key="3">
    <source>
        <dbReference type="ARBA" id="ARBA00022692"/>
    </source>
</evidence>
<keyword evidence="3 7" id="KW-0812">Transmembrane</keyword>
<protein>
    <submittedName>
        <fullName evidence="9">Phospholipase_D-nuclease N-terminal</fullName>
    </submittedName>
</protein>
<feature type="transmembrane region" description="Helical" evidence="7">
    <location>
        <begin position="32"/>
        <end position="51"/>
    </location>
</feature>
<accession>A0A1G7CAP2</accession>
<keyword evidence="2" id="KW-1003">Cell membrane</keyword>
<evidence type="ECO:0000313" key="9">
    <source>
        <dbReference type="EMBL" id="SDE36452.1"/>
    </source>
</evidence>
<keyword evidence="5 7" id="KW-0472">Membrane</keyword>
<evidence type="ECO:0000259" key="8">
    <source>
        <dbReference type="Pfam" id="PF13396"/>
    </source>
</evidence>
<dbReference type="InterPro" id="IPR027379">
    <property type="entry name" value="CLS_N"/>
</dbReference>
<dbReference type="EMBL" id="FNAU01000007">
    <property type="protein sequence ID" value="SDE36452.1"/>
    <property type="molecule type" value="Genomic_DNA"/>
</dbReference>
<sequence>MALFAVTVWVYGIVDCVRTDQSQVPGRLAKSAWIALTVVLPVLGSVLWIALSWPLKYPTGSISLGGQGLRRDRPRRSGQVAPDDDPEFLSRLDARVRFREWERQQREAATAQDVATEPETSNTDRGRAENNRADGGNENSQHPSSGYSHGNSARAGEADRTSNGGEPHPENETDTTSPGAPEPKN</sequence>
<evidence type="ECO:0000256" key="2">
    <source>
        <dbReference type="ARBA" id="ARBA00022475"/>
    </source>
</evidence>
<feature type="compositionally biased region" description="Basic and acidic residues" evidence="6">
    <location>
        <begin position="122"/>
        <end position="132"/>
    </location>
</feature>
<feature type="domain" description="Cardiolipin synthase N-terminal" evidence="8">
    <location>
        <begin position="8"/>
        <end position="51"/>
    </location>
</feature>
<dbReference type="GO" id="GO:0005886">
    <property type="term" value="C:plasma membrane"/>
    <property type="evidence" value="ECO:0007669"/>
    <property type="project" value="UniProtKB-SubCell"/>
</dbReference>
<evidence type="ECO:0000256" key="1">
    <source>
        <dbReference type="ARBA" id="ARBA00004651"/>
    </source>
</evidence>
<evidence type="ECO:0000313" key="10">
    <source>
        <dbReference type="Proteomes" id="UP000182744"/>
    </source>
</evidence>
<organism evidence="9 10">
    <name type="scientific">Actinobaculum suis</name>
    <dbReference type="NCBI Taxonomy" id="1657"/>
    <lineage>
        <taxon>Bacteria</taxon>
        <taxon>Bacillati</taxon>
        <taxon>Actinomycetota</taxon>
        <taxon>Actinomycetes</taxon>
        <taxon>Actinomycetales</taxon>
        <taxon>Actinomycetaceae</taxon>
        <taxon>Actinobaculum</taxon>
    </lineage>
</organism>
<keyword evidence="10" id="KW-1185">Reference proteome</keyword>
<name>A0A1G7CAP2_9ACTO</name>
<feature type="region of interest" description="Disordered" evidence="6">
    <location>
        <begin position="65"/>
        <end position="89"/>
    </location>
</feature>
<gene>
    <name evidence="9" type="ORF">SAMN05421878_10738</name>
</gene>
<evidence type="ECO:0000256" key="5">
    <source>
        <dbReference type="ARBA" id="ARBA00023136"/>
    </source>
</evidence>
<dbReference type="AlphaFoldDB" id="A0A1G7CAP2"/>
<dbReference type="Pfam" id="PF13396">
    <property type="entry name" value="PLDc_N"/>
    <property type="match status" value="1"/>
</dbReference>
<evidence type="ECO:0000256" key="7">
    <source>
        <dbReference type="SAM" id="Phobius"/>
    </source>
</evidence>
<evidence type="ECO:0000256" key="6">
    <source>
        <dbReference type="SAM" id="MobiDB-lite"/>
    </source>
</evidence>
<feature type="compositionally biased region" description="Polar residues" evidence="6">
    <location>
        <begin position="137"/>
        <end position="151"/>
    </location>
</feature>
<reference evidence="10" key="1">
    <citation type="submission" date="2016-10" db="EMBL/GenBank/DDBJ databases">
        <authorList>
            <person name="Varghese N."/>
        </authorList>
    </citation>
    <scope>NUCLEOTIDE SEQUENCE [LARGE SCALE GENOMIC DNA]</scope>
    <source>
        <strain evidence="10">DSM 20639</strain>
    </source>
</reference>